<accession>U2EM21</accession>
<dbReference type="FunFam" id="4.10.1080.10:FF:000001">
    <property type="entry name" value="Thrombospondin 3"/>
    <property type="match status" value="1"/>
</dbReference>
<dbReference type="AlphaFoldDB" id="U2EM21"/>
<keyword evidence="2" id="KW-0106">Calcium</keyword>
<evidence type="ECO:0000313" key="6">
    <source>
        <dbReference type="Proteomes" id="UP000006242"/>
    </source>
</evidence>
<evidence type="ECO:0000256" key="3">
    <source>
        <dbReference type="SAM" id="MobiDB-lite"/>
    </source>
</evidence>
<evidence type="ECO:0000313" key="5">
    <source>
        <dbReference type="EMBL" id="ERJ19232.1"/>
    </source>
</evidence>
<dbReference type="InterPro" id="IPR017897">
    <property type="entry name" value="Thrombospondin_3_rpt"/>
</dbReference>
<organism evidence="5 6">
    <name type="scientific">Salinisphaera shabanensis E1L3A</name>
    <dbReference type="NCBI Taxonomy" id="1033802"/>
    <lineage>
        <taxon>Bacteria</taxon>
        <taxon>Pseudomonadati</taxon>
        <taxon>Pseudomonadota</taxon>
        <taxon>Gammaproteobacteria</taxon>
        <taxon>Salinisphaerales</taxon>
        <taxon>Salinisphaeraceae</taxon>
        <taxon>Salinisphaera</taxon>
    </lineage>
</organism>
<evidence type="ECO:0000256" key="4">
    <source>
        <dbReference type="SAM" id="SignalP"/>
    </source>
</evidence>
<feature type="region of interest" description="Disordered" evidence="3">
    <location>
        <begin position="139"/>
        <end position="240"/>
    </location>
</feature>
<dbReference type="eggNOG" id="COG3391">
    <property type="taxonomic scope" value="Bacteria"/>
</dbReference>
<dbReference type="InterPro" id="IPR003367">
    <property type="entry name" value="Thrombospondin_3-like_rpt"/>
</dbReference>
<keyword evidence="6" id="KW-1185">Reference proteome</keyword>
<gene>
    <name evidence="5" type="ORF">SSPSH_001841</name>
</gene>
<dbReference type="PANTHER" id="PTHR10199">
    <property type="entry name" value="THROMBOSPONDIN"/>
    <property type="match status" value="1"/>
</dbReference>
<dbReference type="Gene3D" id="4.10.1080.10">
    <property type="entry name" value="TSP type-3 repeat"/>
    <property type="match status" value="2"/>
</dbReference>
<evidence type="ECO:0000256" key="1">
    <source>
        <dbReference type="ARBA" id="ARBA00022729"/>
    </source>
</evidence>
<dbReference type="SUPFAM" id="SSF103647">
    <property type="entry name" value="TSP type-3 repeat"/>
    <property type="match status" value="2"/>
</dbReference>
<feature type="chain" id="PRO_5004625913" evidence="4">
    <location>
        <begin position="20"/>
        <end position="427"/>
    </location>
</feature>
<evidence type="ECO:0000256" key="2">
    <source>
        <dbReference type="ARBA" id="ARBA00022837"/>
    </source>
</evidence>
<reference evidence="5 6" key="2">
    <citation type="journal article" date="2013" name="PLoS ONE">
        <title>INDIGO - INtegrated Data Warehouse of MIcrobial GenOmes with Examples from the Red Sea Extremophiles.</title>
        <authorList>
            <person name="Alam I."/>
            <person name="Antunes A."/>
            <person name="Kamau A.A."/>
            <person name="Ba Alawi W."/>
            <person name="Kalkatawi M."/>
            <person name="Stingl U."/>
            <person name="Bajic V.B."/>
        </authorList>
    </citation>
    <scope>NUCLEOTIDE SEQUENCE [LARGE SCALE GENOMIC DNA]</scope>
    <source>
        <strain evidence="5 6">E1L3A</strain>
    </source>
</reference>
<comment type="caution">
    <text evidence="5">The sequence shown here is derived from an EMBL/GenBank/DDBJ whole genome shotgun (WGS) entry which is preliminary data.</text>
</comment>
<protein>
    <submittedName>
        <fullName evidence="5">Peptidoglycan-binding outer membrane protein OMP b-brl</fullName>
    </submittedName>
</protein>
<dbReference type="GO" id="GO:0007155">
    <property type="term" value="P:cell adhesion"/>
    <property type="evidence" value="ECO:0007669"/>
    <property type="project" value="InterPro"/>
</dbReference>
<dbReference type="EMBL" id="AFNV02000011">
    <property type="protein sequence ID" value="ERJ19232.1"/>
    <property type="molecule type" value="Genomic_DNA"/>
</dbReference>
<name>U2EM21_9GAMM</name>
<feature type="compositionally biased region" description="Gly residues" evidence="3">
    <location>
        <begin position="231"/>
        <end position="240"/>
    </location>
</feature>
<dbReference type="Pfam" id="PF02412">
    <property type="entry name" value="TSP_3"/>
    <property type="match status" value="5"/>
</dbReference>
<dbReference type="Proteomes" id="UP000006242">
    <property type="component" value="Unassembled WGS sequence"/>
</dbReference>
<dbReference type="InterPro" id="IPR028974">
    <property type="entry name" value="TSP_type-3_rpt"/>
</dbReference>
<keyword evidence="1 4" id="KW-0732">Signal</keyword>
<dbReference type="OrthoDB" id="6197493at2"/>
<dbReference type="STRING" id="1033802.SSPSH_001841"/>
<dbReference type="GO" id="GO:0005509">
    <property type="term" value="F:calcium ion binding"/>
    <property type="evidence" value="ECO:0007669"/>
    <property type="project" value="InterPro"/>
</dbReference>
<feature type="compositionally biased region" description="Acidic residues" evidence="3">
    <location>
        <begin position="213"/>
        <end position="222"/>
    </location>
</feature>
<dbReference type="RefSeq" id="WP_006914825.1">
    <property type="nucleotide sequence ID" value="NZ_AFNV02000011.1"/>
</dbReference>
<sequence>MKRNQVIAFLLLLLTIALVGCNGDGNVDIGGDSQPDQTPVSTTQNSDQDSAIDANDNCPLVANEDQSDLDNDGIGNACANDVDGDDFANGQDNCTFTSNSGQTDVDDDGIGAACDTNNDGDADGVDDGIDNCPAVANPLQTDTDHNGVGDACDDDTDGDGVEDDVDNCPVAANNEQANSDDDSVGDMCQGDTDNDGVANADDNCPAIRNPDQTDTDGDDTGDACDTTPGTDNGGSGGNGGGNANVASCSVHPSTPFTPIIDPNATVMTQTSATCLLCGVTNTRAAIDSNLDNAANISVPVGLPLLGGSDASLTISSTQADDFDPGQAGLVLSSPDSLLDLELIEGITIGVLRNGVLVDEATSSNLLVLDLVGLLSSDDRRLVTFETDETYDAIRISLNGAASVLSSLDVYAGCAQTGTLDTVTATQP</sequence>
<proteinExistence type="predicted"/>
<dbReference type="PROSITE" id="PS51257">
    <property type="entry name" value="PROKAR_LIPOPROTEIN"/>
    <property type="match status" value="1"/>
</dbReference>
<feature type="compositionally biased region" description="Acidic residues" evidence="3">
    <location>
        <begin position="151"/>
        <end position="166"/>
    </location>
</feature>
<feature type="region of interest" description="Disordered" evidence="3">
    <location>
        <begin position="29"/>
        <end position="66"/>
    </location>
</feature>
<dbReference type="eggNOG" id="COG2374">
    <property type="taxonomic scope" value="Bacteria"/>
</dbReference>
<dbReference type="PROSITE" id="PS51234">
    <property type="entry name" value="TSP3"/>
    <property type="match status" value="1"/>
</dbReference>
<reference evidence="5 6" key="1">
    <citation type="journal article" date="2011" name="J. Bacteriol.">
        <title>Genome sequence of Salinisphaera shabanensis, a gammaproteobacterium from the harsh, variable environment of the brine-seawater interface of the Shaban Deep in the Red Sea.</title>
        <authorList>
            <person name="Antunes A."/>
            <person name="Alam I."/>
            <person name="Bajic V.B."/>
            <person name="Stingl U."/>
        </authorList>
    </citation>
    <scope>NUCLEOTIDE SEQUENCE [LARGE SCALE GENOMIC DNA]</scope>
    <source>
        <strain evidence="5 6">E1L3A</strain>
    </source>
</reference>
<feature type="signal peptide" evidence="4">
    <location>
        <begin position="1"/>
        <end position="19"/>
    </location>
</feature>
<feature type="compositionally biased region" description="Polar residues" evidence="3">
    <location>
        <begin position="34"/>
        <end position="49"/>
    </location>
</feature>